<dbReference type="Pfam" id="PF00561">
    <property type="entry name" value="Abhydrolase_1"/>
    <property type="match status" value="1"/>
</dbReference>
<feature type="domain" description="AB hydrolase-1" evidence="1">
    <location>
        <begin position="20"/>
        <end position="141"/>
    </location>
</feature>
<dbReference type="GO" id="GO:0004806">
    <property type="term" value="F:triacylglycerol lipase activity"/>
    <property type="evidence" value="ECO:0007669"/>
    <property type="project" value="TreeGrafter"/>
</dbReference>
<proteinExistence type="predicted"/>
<dbReference type="AlphaFoldDB" id="A0A0C1Y788"/>
<dbReference type="GO" id="GO:0046503">
    <property type="term" value="P:glycerolipid catabolic process"/>
    <property type="evidence" value="ECO:0007669"/>
    <property type="project" value="TreeGrafter"/>
</dbReference>
<reference evidence="2 3" key="1">
    <citation type="submission" date="2014-12" db="EMBL/GenBank/DDBJ databases">
        <title>Denitrispirillum autotrophicum gen. nov., sp. nov., Denitrifying, Facultatively Autotrophic Bacteria Isolated from Rice Paddy Soil.</title>
        <authorList>
            <person name="Ishii S."/>
            <person name="Ashida N."/>
            <person name="Ohno H."/>
            <person name="Otsuka S."/>
            <person name="Yokota A."/>
            <person name="Senoo K."/>
        </authorList>
    </citation>
    <scope>NUCLEOTIDE SEQUENCE [LARGE SCALE GENOMIC DNA]</scope>
    <source>
        <strain evidence="2 3">TSA66</strain>
    </source>
</reference>
<dbReference type="InterPro" id="IPR029058">
    <property type="entry name" value="AB_hydrolase_fold"/>
</dbReference>
<dbReference type="PANTHER" id="PTHR43433:SF5">
    <property type="entry name" value="AB HYDROLASE-1 DOMAIN-CONTAINING PROTEIN"/>
    <property type="match status" value="1"/>
</dbReference>
<dbReference type="SUPFAM" id="SSF53474">
    <property type="entry name" value="alpha/beta-Hydrolases"/>
    <property type="match status" value="1"/>
</dbReference>
<dbReference type="RefSeq" id="WP_040041405.1">
    <property type="nucleotide sequence ID" value="NZ_JWJG01000028.1"/>
</dbReference>
<dbReference type="InterPro" id="IPR000073">
    <property type="entry name" value="AB_hydrolase_1"/>
</dbReference>
<gene>
    <name evidence="2" type="ORF">TSA66_21210</name>
</gene>
<dbReference type="Proteomes" id="UP000031572">
    <property type="component" value="Unassembled WGS sequence"/>
</dbReference>
<dbReference type="OrthoDB" id="8957634at2"/>
<organism evidence="2 3">
    <name type="scientific">Noviherbaspirillum autotrophicum</name>
    <dbReference type="NCBI Taxonomy" id="709839"/>
    <lineage>
        <taxon>Bacteria</taxon>
        <taxon>Pseudomonadati</taxon>
        <taxon>Pseudomonadota</taxon>
        <taxon>Betaproteobacteria</taxon>
        <taxon>Burkholderiales</taxon>
        <taxon>Oxalobacteraceae</taxon>
        <taxon>Noviherbaspirillum</taxon>
    </lineage>
</organism>
<evidence type="ECO:0000313" key="3">
    <source>
        <dbReference type="Proteomes" id="UP000031572"/>
    </source>
</evidence>
<name>A0A0C1Y788_9BURK</name>
<dbReference type="EMBL" id="JWJG01000028">
    <property type="protein sequence ID" value="KIF82773.1"/>
    <property type="molecule type" value="Genomic_DNA"/>
</dbReference>
<protein>
    <recommendedName>
        <fullName evidence="1">AB hydrolase-1 domain-containing protein</fullName>
    </recommendedName>
</protein>
<keyword evidence="3" id="KW-1185">Reference proteome</keyword>
<dbReference type="Gene3D" id="3.40.50.1820">
    <property type="entry name" value="alpha/beta hydrolase"/>
    <property type="match status" value="1"/>
</dbReference>
<evidence type="ECO:0000313" key="2">
    <source>
        <dbReference type="EMBL" id="KIF82773.1"/>
    </source>
</evidence>
<accession>A0A0C1Y788</accession>
<dbReference type="STRING" id="709839.TSA66_21210"/>
<dbReference type="PANTHER" id="PTHR43433">
    <property type="entry name" value="HYDROLASE, ALPHA/BETA FOLD FAMILY PROTEIN"/>
    <property type="match status" value="1"/>
</dbReference>
<comment type="caution">
    <text evidence="2">The sequence shown here is derived from an EMBL/GenBank/DDBJ whole genome shotgun (WGS) entry which is preliminary data.</text>
</comment>
<dbReference type="InterPro" id="IPR050471">
    <property type="entry name" value="AB_hydrolase"/>
</dbReference>
<evidence type="ECO:0000259" key="1">
    <source>
        <dbReference type="Pfam" id="PF00561"/>
    </source>
</evidence>
<sequence length="247" mass="26649">MPYAHNDGIDIYYETHGEGPPLVLLHGFTAQSAQWQAYGYVDELRQSHRLILIDARGHGNSAKPHERSAYRLEQRLGDIVAVLDALGIACAHFCGYSMGGWLAFGMACHHPQRVASLIVGGAHPYQETFDTFEGVDGADPDAFIAALEGFIGERIGARARAVILDNDLAALCAAAVDRASFAAWLPSLAVPLLMFVGERDQRLAPVRRAAAELDAALVVLPHYGHGGALAARAALMPHFRAFLQART</sequence>
<dbReference type="PRINTS" id="PR00111">
    <property type="entry name" value="ABHYDROLASE"/>
</dbReference>